<reference evidence="1" key="1">
    <citation type="submission" date="2013-12" db="EMBL/GenBank/DDBJ databases">
        <title>The Genome Sequence of Aphanomyces invadans NJM9701.</title>
        <authorList>
            <consortium name="The Broad Institute Genomics Platform"/>
            <person name="Russ C."/>
            <person name="Tyler B."/>
            <person name="van West P."/>
            <person name="Dieguez-Uribeondo J."/>
            <person name="Young S.K."/>
            <person name="Zeng Q."/>
            <person name="Gargeya S."/>
            <person name="Fitzgerald M."/>
            <person name="Abouelleil A."/>
            <person name="Alvarado L."/>
            <person name="Chapman S.B."/>
            <person name="Gainer-Dewar J."/>
            <person name="Goldberg J."/>
            <person name="Griggs A."/>
            <person name="Gujja S."/>
            <person name="Hansen M."/>
            <person name="Howarth C."/>
            <person name="Imamovic A."/>
            <person name="Ireland A."/>
            <person name="Larimer J."/>
            <person name="McCowan C."/>
            <person name="Murphy C."/>
            <person name="Pearson M."/>
            <person name="Poon T.W."/>
            <person name="Priest M."/>
            <person name="Roberts A."/>
            <person name="Saif S."/>
            <person name="Shea T."/>
            <person name="Sykes S."/>
            <person name="Wortman J."/>
            <person name="Nusbaum C."/>
            <person name="Birren B."/>
        </authorList>
    </citation>
    <scope>NUCLEOTIDE SEQUENCE [LARGE SCALE GENOMIC DNA]</scope>
    <source>
        <strain evidence="1">NJM9701</strain>
    </source>
</reference>
<dbReference type="AlphaFoldDB" id="A0A024U4M8"/>
<accession>A0A024U4M8</accession>
<dbReference type="VEuPathDB" id="FungiDB:H310_06788"/>
<dbReference type="EMBL" id="KI913963">
    <property type="protein sequence ID" value="ETW01195.1"/>
    <property type="molecule type" value="Genomic_DNA"/>
</dbReference>
<sequence>MELELQLMQIRQDEQRWAAMSTLQRSRIHQVETALAQLHRVFHKLLSCLIQTQAIRRLGRQSSRTVCRGNAQSAIVSRGLRSALDHLHVVWDHPLAALVE</sequence>
<proteinExistence type="predicted"/>
<evidence type="ECO:0000313" key="1">
    <source>
        <dbReference type="EMBL" id="ETW01195.1"/>
    </source>
</evidence>
<dbReference type="GeneID" id="20083838"/>
<organism evidence="1">
    <name type="scientific">Aphanomyces invadans</name>
    <dbReference type="NCBI Taxonomy" id="157072"/>
    <lineage>
        <taxon>Eukaryota</taxon>
        <taxon>Sar</taxon>
        <taxon>Stramenopiles</taxon>
        <taxon>Oomycota</taxon>
        <taxon>Saprolegniomycetes</taxon>
        <taxon>Saprolegniales</taxon>
        <taxon>Verrucalvaceae</taxon>
        <taxon>Aphanomyces</taxon>
    </lineage>
</organism>
<protein>
    <submittedName>
        <fullName evidence="1">Uncharacterized protein</fullName>
    </submittedName>
</protein>
<name>A0A024U4M8_9STRA</name>
<gene>
    <name evidence="1" type="ORF">H310_06788</name>
</gene>
<dbReference type="RefSeq" id="XP_008870193.1">
    <property type="nucleotide sequence ID" value="XM_008871971.1"/>
</dbReference>